<evidence type="ECO:0000313" key="1">
    <source>
        <dbReference type="EMBL" id="GBB94718.1"/>
    </source>
</evidence>
<organism evidence="1 2">
    <name type="scientific">Rhizophagus clarus</name>
    <dbReference type="NCBI Taxonomy" id="94130"/>
    <lineage>
        <taxon>Eukaryota</taxon>
        <taxon>Fungi</taxon>
        <taxon>Fungi incertae sedis</taxon>
        <taxon>Mucoromycota</taxon>
        <taxon>Glomeromycotina</taxon>
        <taxon>Glomeromycetes</taxon>
        <taxon>Glomerales</taxon>
        <taxon>Glomeraceae</taxon>
        <taxon>Rhizophagus</taxon>
    </lineage>
</organism>
<gene>
    <name evidence="1" type="ORF">RclHR1_02400014</name>
</gene>
<protein>
    <submittedName>
        <fullName evidence="1">Uncharacterized protein</fullName>
    </submittedName>
</protein>
<dbReference type="Proteomes" id="UP000247702">
    <property type="component" value="Unassembled WGS sequence"/>
</dbReference>
<sequence length="171" mass="19814">MVSQRYQKNQKTGLPPMKLYLMDMDKAKSTNHPKFNLILQVHHGLSECQSLERVDQVRLISWEIFFLVLKLNAYVKVRKAKRHFYGSRYIACDDLIVCGYHPDEQSGHFSHEDISKIIRRYTDDVKNASMVINSYLHKVSLLYLISLGGKMIPCNPSKFELPKPAKSDNRG</sequence>
<accession>A0A2Z6RRN8</accession>
<dbReference type="AlphaFoldDB" id="A0A2Z6RRN8"/>
<comment type="caution">
    <text evidence="1">The sequence shown here is derived from an EMBL/GenBank/DDBJ whole genome shotgun (WGS) entry which is preliminary data.</text>
</comment>
<reference evidence="1 2" key="1">
    <citation type="submission" date="2017-11" db="EMBL/GenBank/DDBJ databases">
        <title>The genome of Rhizophagus clarus HR1 reveals common genetic basis of auxotrophy among arbuscular mycorrhizal fungi.</title>
        <authorList>
            <person name="Kobayashi Y."/>
        </authorList>
    </citation>
    <scope>NUCLEOTIDE SEQUENCE [LARGE SCALE GENOMIC DNA]</scope>
    <source>
        <strain evidence="1 2">HR1</strain>
    </source>
</reference>
<keyword evidence="2" id="KW-1185">Reference proteome</keyword>
<proteinExistence type="predicted"/>
<dbReference type="EMBL" id="BEXD01001558">
    <property type="protein sequence ID" value="GBB94718.1"/>
    <property type="molecule type" value="Genomic_DNA"/>
</dbReference>
<evidence type="ECO:0000313" key="2">
    <source>
        <dbReference type="Proteomes" id="UP000247702"/>
    </source>
</evidence>
<name>A0A2Z6RRN8_9GLOM</name>